<reference evidence="1" key="1">
    <citation type="journal article" date="2020" name="Nature">
        <title>Giant virus diversity and host interactions through global metagenomics.</title>
        <authorList>
            <person name="Schulz F."/>
            <person name="Roux S."/>
            <person name="Paez-Espino D."/>
            <person name="Jungbluth S."/>
            <person name="Walsh D.A."/>
            <person name="Denef V.J."/>
            <person name="McMahon K.D."/>
            <person name="Konstantinidis K.T."/>
            <person name="Eloe-Fadrosh E.A."/>
            <person name="Kyrpides N.C."/>
            <person name="Woyke T."/>
        </authorList>
    </citation>
    <scope>NUCLEOTIDE SEQUENCE</scope>
    <source>
        <strain evidence="1">GVMAG-M-3300023179-138</strain>
    </source>
</reference>
<accession>A0A6C0E6V0</accession>
<evidence type="ECO:0008006" key="2">
    <source>
        <dbReference type="Google" id="ProtNLM"/>
    </source>
</evidence>
<proteinExistence type="predicted"/>
<evidence type="ECO:0000313" key="1">
    <source>
        <dbReference type="EMBL" id="QHT24173.1"/>
    </source>
</evidence>
<name>A0A6C0E6V0_9ZZZZ</name>
<protein>
    <recommendedName>
        <fullName evidence="2">Sulfotransferase domain-containing protein</fullName>
    </recommendedName>
</protein>
<dbReference type="EMBL" id="MN739743">
    <property type="protein sequence ID" value="QHT24173.1"/>
    <property type="molecule type" value="Genomic_DNA"/>
</dbReference>
<sequence>MFSLKQLLQQTPKKNYNADVVVYCGGKCGSSTLEATFTKNGYKTIRAHGIKDWNTRFPNGPGIMSIIKDNSRWKKIYIIDAYRTPIERKISSFFQNIAKHVPEYARLSLTELINIFNTRFLSTLEKHHSIDEVMHEFNVPLFTEFDFNNGYVMKEHNNMVFVKILFRDISKWGQILCSIFGRNIPIHSDNITVNKGINTLYTAFKAAYRLPASYLPTLDNDSHFHIYNTPDEQEKYIAYWKLKTKS</sequence>
<organism evidence="1">
    <name type="scientific">viral metagenome</name>
    <dbReference type="NCBI Taxonomy" id="1070528"/>
    <lineage>
        <taxon>unclassified sequences</taxon>
        <taxon>metagenomes</taxon>
        <taxon>organismal metagenomes</taxon>
    </lineage>
</organism>
<dbReference type="AlphaFoldDB" id="A0A6C0E6V0"/>